<proteinExistence type="inferred from homology"/>
<evidence type="ECO:0000256" key="23">
    <source>
        <dbReference type="ARBA" id="ARBA00048002"/>
    </source>
</evidence>
<evidence type="ECO:0000256" key="7">
    <source>
        <dbReference type="ARBA" id="ARBA00022723"/>
    </source>
</evidence>
<dbReference type="GO" id="GO:0005634">
    <property type="term" value="C:nucleus"/>
    <property type="evidence" value="ECO:0007669"/>
    <property type="project" value="UniProtKB-SubCell"/>
</dbReference>
<keyword evidence="9" id="KW-0460">Magnesium</keyword>
<comment type="function">
    <text evidence="26">Oxidized purine nucleoside triphosphate hydrolase which is a prominent sanitizer of the oxidized nucleotide pool. Catalyzes the hydrolysis of 2-oxo-dATP (2-hydroxy-dATP) into 2-oxo-dAMP. Also has a significant hydrolase activity toward 2-oxo-ATP, 8-oxo-dGTP and 8-oxo-dATP. Through the hydrolysis of oxidized purine nucleoside triphosphates, prevents their incorporation into DNA and the subsequent transversions A:T to C:G and G:C to T:A. Also catalyzes the hydrolysis of methylated purine nucleoside triphosphate preventing their integration into DNA. Through this antimutagenic activity protects cells from oxidative stress.</text>
</comment>
<keyword evidence="6" id="KW-0963">Cytoplasm</keyword>
<sequence>MVANKLLTLVFVRKQFEILLGYKKRGFGMGKWNGFGGKVEKGETIVEAAVRELEEESGLIVSPDSLSNAALLKFEFVGNPQILEVHVFTTTEVTGEPIETSEMRPKWYNIDSIPFDKMWVDDKLWFPLLLSDKKFTGYFLFEGMDTILKQDFKEVAEI</sequence>
<evidence type="ECO:0000256" key="11">
    <source>
        <dbReference type="ARBA" id="ARBA00023242"/>
    </source>
</evidence>
<evidence type="ECO:0000256" key="27">
    <source>
        <dbReference type="RuleBase" id="RU003476"/>
    </source>
</evidence>
<comment type="catalytic activity">
    <reaction evidence="24">
        <text>O(6)-methyl-dGTP + H2O = O(6)-methyl-dGMP + diphosphate + H(+)</text>
        <dbReference type="Rhea" id="RHEA:67600"/>
        <dbReference type="ChEBI" id="CHEBI:15377"/>
        <dbReference type="ChEBI" id="CHEBI:15378"/>
        <dbReference type="ChEBI" id="CHEBI:33019"/>
        <dbReference type="ChEBI" id="CHEBI:169974"/>
        <dbReference type="ChEBI" id="CHEBI:169975"/>
    </reaction>
    <physiologicalReaction direction="left-to-right" evidence="24">
        <dbReference type="Rhea" id="RHEA:67601"/>
    </physiologicalReaction>
</comment>
<dbReference type="GO" id="GO:0042262">
    <property type="term" value="P:DNA protection"/>
    <property type="evidence" value="ECO:0007669"/>
    <property type="project" value="InterPro"/>
</dbReference>
<evidence type="ECO:0000256" key="4">
    <source>
        <dbReference type="ARBA" id="ARBA00005582"/>
    </source>
</evidence>
<dbReference type="EMBL" id="JAZGQO010000014">
    <property type="protein sequence ID" value="KAK6170069.1"/>
    <property type="molecule type" value="Genomic_DNA"/>
</dbReference>
<dbReference type="AlphaFoldDB" id="A0AAN8P854"/>
<dbReference type="InterPro" id="IPR020476">
    <property type="entry name" value="Nudix_hydrolase"/>
</dbReference>
<evidence type="ECO:0000256" key="18">
    <source>
        <dbReference type="ARBA" id="ARBA00029673"/>
    </source>
</evidence>
<dbReference type="Pfam" id="PF00293">
    <property type="entry name" value="NUDIX"/>
    <property type="match status" value="1"/>
</dbReference>
<comment type="catalytic activity">
    <reaction evidence="25">
        <text>N(6)-methyl-dATP + H2O = N(6)-methyl-dAMP + diphosphate + H(+)</text>
        <dbReference type="Rhea" id="RHEA:67604"/>
        <dbReference type="ChEBI" id="CHEBI:15377"/>
        <dbReference type="ChEBI" id="CHEBI:15378"/>
        <dbReference type="ChEBI" id="CHEBI:33019"/>
        <dbReference type="ChEBI" id="CHEBI:169976"/>
        <dbReference type="ChEBI" id="CHEBI:172872"/>
    </reaction>
    <physiologicalReaction direction="left-to-right" evidence="25">
        <dbReference type="Rhea" id="RHEA:67605"/>
    </physiologicalReaction>
</comment>
<comment type="caution">
    <text evidence="29">The sequence shown here is derived from an EMBL/GenBank/DDBJ whole genome shotgun (WGS) entry which is preliminary data.</text>
</comment>
<dbReference type="InterPro" id="IPR020084">
    <property type="entry name" value="NUDIX_hydrolase_CS"/>
</dbReference>
<evidence type="ECO:0000256" key="8">
    <source>
        <dbReference type="ARBA" id="ARBA00022801"/>
    </source>
</evidence>
<comment type="subcellular location">
    <subcellularLocation>
        <location evidence="3">Cytoplasm</location>
    </subcellularLocation>
    <subcellularLocation>
        <location evidence="2">Nucleus</location>
    </subcellularLocation>
</comment>
<evidence type="ECO:0000256" key="22">
    <source>
        <dbReference type="ARBA" id="ARBA00032071"/>
    </source>
</evidence>
<dbReference type="GO" id="GO:0046872">
    <property type="term" value="F:metal ion binding"/>
    <property type="evidence" value="ECO:0007669"/>
    <property type="project" value="UniProtKB-KW"/>
</dbReference>
<comment type="catalytic activity">
    <reaction evidence="15">
        <text>2-oxo-ATP + H2O = 2-oxo-AMP + diphosphate + H(+)</text>
        <dbReference type="Rhea" id="RHEA:67392"/>
        <dbReference type="ChEBI" id="CHEBI:15377"/>
        <dbReference type="ChEBI" id="CHEBI:15378"/>
        <dbReference type="ChEBI" id="CHEBI:33019"/>
        <dbReference type="ChEBI" id="CHEBI:71395"/>
        <dbReference type="ChEBI" id="CHEBI:172878"/>
    </reaction>
    <physiologicalReaction direction="left-to-right" evidence="15">
        <dbReference type="Rhea" id="RHEA:67393"/>
    </physiologicalReaction>
</comment>
<evidence type="ECO:0000256" key="16">
    <source>
        <dbReference type="ARBA" id="ARBA00026103"/>
    </source>
</evidence>
<evidence type="ECO:0000256" key="21">
    <source>
        <dbReference type="ARBA" id="ARBA00031927"/>
    </source>
</evidence>
<dbReference type="SUPFAM" id="SSF55811">
    <property type="entry name" value="Nudix"/>
    <property type="match status" value="1"/>
</dbReference>
<comment type="similarity">
    <text evidence="4 27">Belongs to the Nudix hydrolase family.</text>
</comment>
<evidence type="ECO:0000256" key="24">
    <source>
        <dbReference type="ARBA" id="ARBA00048894"/>
    </source>
</evidence>
<comment type="cofactor">
    <cofactor evidence="1">
        <name>Mg(2+)</name>
        <dbReference type="ChEBI" id="CHEBI:18420"/>
    </cofactor>
</comment>
<evidence type="ECO:0000256" key="25">
    <source>
        <dbReference type="ARBA" id="ARBA00049032"/>
    </source>
</evidence>
<comment type="catalytic activity">
    <reaction evidence="13">
        <text>2-oxo-dATP + H2O = 2-oxo-dAMP + diphosphate + H(+)</text>
        <dbReference type="Rhea" id="RHEA:31583"/>
        <dbReference type="ChEBI" id="CHEBI:15377"/>
        <dbReference type="ChEBI" id="CHEBI:15378"/>
        <dbReference type="ChEBI" id="CHEBI:33019"/>
        <dbReference type="ChEBI" id="CHEBI:63212"/>
        <dbReference type="ChEBI" id="CHEBI:77897"/>
        <dbReference type="EC" id="3.6.1.56"/>
    </reaction>
    <physiologicalReaction direction="left-to-right" evidence="13">
        <dbReference type="Rhea" id="RHEA:31584"/>
    </physiologicalReaction>
</comment>
<dbReference type="CDD" id="cd03427">
    <property type="entry name" value="NUDIX_MTH1_Nudt1"/>
    <property type="match status" value="1"/>
</dbReference>
<evidence type="ECO:0000256" key="26">
    <source>
        <dbReference type="ARBA" id="ARBA00053094"/>
    </source>
</evidence>
<evidence type="ECO:0000256" key="10">
    <source>
        <dbReference type="ARBA" id="ARBA00022884"/>
    </source>
</evidence>
<keyword evidence="11" id="KW-0539">Nucleus</keyword>
<comment type="catalytic activity">
    <reaction evidence="12">
        <text>8-oxo-dATP + H2O = 8-oxo-dAMP + diphosphate + H(+)</text>
        <dbReference type="Rhea" id="RHEA:65396"/>
        <dbReference type="ChEBI" id="CHEBI:15377"/>
        <dbReference type="ChEBI" id="CHEBI:15378"/>
        <dbReference type="ChEBI" id="CHEBI:33019"/>
        <dbReference type="ChEBI" id="CHEBI:71361"/>
        <dbReference type="ChEBI" id="CHEBI:172871"/>
    </reaction>
    <physiologicalReaction direction="left-to-right" evidence="12">
        <dbReference type="Rhea" id="RHEA:65397"/>
    </physiologicalReaction>
</comment>
<evidence type="ECO:0000256" key="5">
    <source>
        <dbReference type="ARBA" id="ARBA00011245"/>
    </source>
</evidence>
<evidence type="ECO:0000256" key="15">
    <source>
        <dbReference type="ARBA" id="ARBA00024596"/>
    </source>
</evidence>
<evidence type="ECO:0000313" key="29">
    <source>
        <dbReference type="EMBL" id="KAK6170069.1"/>
    </source>
</evidence>
<keyword evidence="30" id="KW-1185">Reference proteome</keyword>
<comment type="catalytic activity">
    <reaction evidence="23">
        <text>N(6)-methyl-ATP + H2O = N(6)-methyl-AMP + diphosphate + H(+)</text>
        <dbReference type="Rhea" id="RHEA:67608"/>
        <dbReference type="ChEBI" id="CHEBI:15377"/>
        <dbReference type="ChEBI" id="CHEBI:15378"/>
        <dbReference type="ChEBI" id="CHEBI:33019"/>
        <dbReference type="ChEBI" id="CHEBI:144842"/>
        <dbReference type="ChEBI" id="CHEBI:172873"/>
    </reaction>
    <physiologicalReaction direction="left-to-right" evidence="23">
        <dbReference type="Rhea" id="RHEA:67609"/>
    </physiologicalReaction>
</comment>
<evidence type="ECO:0000259" key="28">
    <source>
        <dbReference type="PROSITE" id="PS51462"/>
    </source>
</evidence>
<dbReference type="Proteomes" id="UP001347796">
    <property type="component" value="Unassembled WGS sequence"/>
</dbReference>
<evidence type="ECO:0000256" key="20">
    <source>
        <dbReference type="ARBA" id="ARBA00030682"/>
    </source>
</evidence>
<dbReference type="PROSITE" id="PS51462">
    <property type="entry name" value="NUDIX"/>
    <property type="match status" value="1"/>
</dbReference>
<evidence type="ECO:0000256" key="19">
    <source>
        <dbReference type="ARBA" id="ARBA00030634"/>
    </source>
</evidence>
<dbReference type="InterPro" id="IPR003563">
    <property type="entry name" value="8ODP"/>
</dbReference>
<evidence type="ECO:0000256" key="14">
    <source>
        <dbReference type="ARBA" id="ARBA00024486"/>
    </source>
</evidence>
<evidence type="ECO:0000256" key="13">
    <source>
        <dbReference type="ARBA" id="ARBA00024459"/>
    </source>
</evidence>
<dbReference type="GO" id="GO:0003723">
    <property type="term" value="F:RNA binding"/>
    <property type="evidence" value="ECO:0007669"/>
    <property type="project" value="UniProtKB-KW"/>
</dbReference>
<evidence type="ECO:0000313" key="30">
    <source>
        <dbReference type="Proteomes" id="UP001347796"/>
    </source>
</evidence>
<comment type="catalytic activity">
    <reaction evidence="14">
        <text>8-oxo-dGTP + H2O = 8-oxo-dGMP + diphosphate + H(+)</text>
        <dbReference type="Rhea" id="RHEA:31575"/>
        <dbReference type="ChEBI" id="CHEBI:15377"/>
        <dbReference type="ChEBI" id="CHEBI:15378"/>
        <dbReference type="ChEBI" id="CHEBI:33019"/>
        <dbReference type="ChEBI" id="CHEBI:63224"/>
        <dbReference type="ChEBI" id="CHEBI:77896"/>
    </reaction>
    <physiologicalReaction direction="left-to-right" evidence="14">
        <dbReference type="Rhea" id="RHEA:31576"/>
    </physiologicalReaction>
</comment>
<dbReference type="InterPro" id="IPR015797">
    <property type="entry name" value="NUDIX_hydrolase-like_dom_sf"/>
</dbReference>
<reference evidence="29 30" key="1">
    <citation type="submission" date="2024-01" db="EMBL/GenBank/DDBJ databases">
        <title>The genome of the rayed Mediterranean limpet Patella caerulea (Linnaeus, 1758).</title>
        <authorList>
            <person name="Anh-Thu Weber A."/>
            <person name="Halstead-Nussloch G."/>
        </authorList>
    </citation>
    <scope>NUCLEOTIDE SEQUENCE [LARGE SCALE GENOMIC DNA]</scope>
    <source>
        <strain evidence="29">AATW-2023a</strain>
        <tissue evidence="29">Whole specimen</tissue>
    </source>
</reference>
<comment type="subunit">
    <text evidence="5">Monomer.</text>
</comment>
<keyword evidence="8 27" id="KW-0378">Hydrolase</keyword>
<dbReference type="PRINTS" id="PR01403">
    <property type="entry name" value="8OXTPHPHTASE"/>
</dbReference>
<keyword evidence="7" id="KW-0479">Metal-binding</keyword>
<evidence type="ECO:0000256" key="1">
    <source>
        <dbReference type="ARBA" id="ARBA00001946"/>
    </source>
</evidence>
<name>A0AAN8P854_PATCE</name>
<dbReference type="GO" id="GO:0005737">
    <property type="term" value="C:cytoplasm"/>
    <property type="evidence" value="ECO:0007669"/>
    <property type="project" value="UniProtKB-SubCell"/>
</dbReference>
<organism evidence="29 30">
    <name type="scientific">Patella caerulea</name>
    <name type="common">Rayed Mediterranean limpet</name>
    <dbReference type="NCBI Taxonomy" id="87958"/>
    <lineage>
        <taxon>Eukaryota</taxon>
        <taxon>Metazoa</taxon>
        <taxon>Spiralia</taxon>
        <taxon>Lophotrochozoa</taxon>
        <taxon>Mollusca</taxon>
        <taxon>Gastropoda</taxon>
        <taxon>Patellogastropoda</taxon>
        <taxon>Patelloidea</taxon>
        <taxon>Patellidae</taxon>
        <taxon>Patella</taxon>
    </lineage>
</organism>
<keyword evidence="10" id="KW-0694">RNA-binding</keyword>
<accession>A0AAN8P854</accession>
<dbReference type="PANTHER" id="PTHR43758">
    <property type="entry name" value="7,8-DIHYDRO-8-OXOGUANINE TRIPHOSPHATASE"/>
    <property type="match status" value="1"/>
</dbReference>
<dbReference type="GO" id="GO:0008413">
    <property type="term" value="F:8-oxo-7,8-dihydroguanosine triphosphate pyrophosphatase activity"/>
    <property type="evidence" value="ECO:0007669"/>
    <property type="project" value="InterPro"/>
</dbReference>
<dbReference type="PANTHER" id="PTHR43758:SF2">
    <property type="entry name" value="OXIDIZED PURINE NUCLEOSIDE TRIPHOSPHATE HYDROLASE"/>
    <property type="match status" value="1"/>
</dbReference>
<dbReference type="PROSITE" id="PS00893">
    <property type="entry name" value="NUDIX_BOX"/>
    <property type="match status" value="1"/>
</dbReference>
<dbReference type="PRINTS" id="PR00502">
    <property type="entry name" value="NUDIXFAMILY"/>
</dbReference>
<dbReference type="GO" id="GO:0008828">
    <property type="term" value="F:dATP diphosphatase activity"/>
    <property type="evidence" value="ECO:0007669"/>
    <property type="project" value="UniProtKB-EC"/>
</dbReference>
<evidence type="ECO:0000256" key="6">
    <source>
        <dbReference type="ARBA" id="ARBA00022490"/>
    </source>
</evidence>
<dbReference type="Gene3D" id="3.90.79.10">
    <property type="entry name" value="Nucleoside Triphosphate Pyrophosphohydrolase"/>
    <property type="match status" value="1"/>
</dbReference>
<evidence type="ECO:0000256" key="9">
    <source>
        <dbReference type="ARBA" id="ARBA00022842"/>
    </source>
</evidence>
<dbReference type="EC" id="3.6.1.56" evidence="16"/>
<evidence type="ECO:0000256" key="2">
    <source>
        <dbReference type="ARBA" id="ARBA00004123"/>
    </source>
</evidence>
<protein>
    <recommendedName>
        <fullName evidence="17">Oxidized purine nucleoside triphosphate hydrolase</fullName>
        <ecNumber evidence="16">3.6.1.56</ecNumber>
    </recommendedName>
    <alternativeName>
        <fullName evidence="21">2-hydroxy-dATP diphosphatase</fullName>
    </alternativeName>
    <alternativeName>
        <fullName evidence="20">7,8-dihydro-8-oxoguanine triphosphatase</fullName>
    </alternativeName>
    <alternativeName>
        <fullName evidence="19">8-oxo-dGTPase</fullName>
    </alternativeName>
    <alternativeName>
        <fullName evidence="22">Methylated purine nucleoside triphosphate hydrolase</fullName>
    </alternativeName>
    <alternativeName>
        <fullName evidence="18">Nucleoside diphosphate-linked moiety X motif 1</fullName>
    </alternativeName>
</protein>
<dbReference type="InterPro" id="IPR000086">
    <property type="entry name" value="NUDIX_hydrolase_dom"/>
</dbReference>
<evidence type="ECO:0000256" key="3">
    <source>
        <dbReference type="ARBA" id="ARBA00004496"/>
    </source>
</evidence>
<gene>
    <name evidence="29" type="ORF">SNE40_018550</name>
</gene>
<feature type="domain" description="Nudix hydrolase" evidence="28">
    <location>
        <begin position="1"/>
        <end position="134"/>
    </location>
</feature>
<evidence type="ECO:0000256" key="12">
    <source>
        <dbReference type="ARBA" id="ARBA00024448"/>
    </source>
</evidence>
<evidence type="ECO:0000256" key="17">
    <source>
        <dbReference type="ARBA" id="ARBA00026218"/>
    </source>
</evidence>